<proteinExistence type="inferred from homology"/>
<evidence type="ECO:0000256" key="3">
    <source>
        <dbReference type="ARBA" id="ARBA00012972"/>
    </source>
</evidence>
<dbReference type="PROSITE" id="PS00480">
    <property type="entry name" value="CITRATE_SYNTHASE"/>
    <property type="match status" value="1"/>
</dbReference>
<dbReference type="UniPathway" id="UPA00223"/>
<evidence type="ECO:0000313" key="7">
    <source>
        <dbReference type="EMBL" id="HDI83430.1"/>
    </source>
</evidence>
<dbReference type="InterPro" id="IPR016143">
    <property type="entry name" value="Citrate_synth-like_sm_a-sub"/>
</dbReference>
<dbReference type="InterPro" id="IPR019810">
    <property type="entry name" value="Citrate_synthase_AS"/>
</dbReference>
<dbReference type="PIRSF" id="PIRSF001369">
    <property type="entry name" value="Citrate_synth"/>
    <property type="match status" value="1"/>
</dbReference>
<evidence type="ECO:0000256" key="2">
    <source>
        <dbReference type="ARBA" id="ARBA00010566"/>
    </source>
</evidence>
<dbReference type="InterPro" id="IPR016142">
    <property type="entry name" value="Citrate_synth-like_lrg_a-sub"/>
</dbReference>
<dbReference type="Pfam" id="PF00285">
    <property type="entry name" value="Citrate_synt"/>
    <property type="match status" value="1"/>
</dbReference>
<dbReference type="Gene3D" id="1.10.580.10">
    <property type="entry name" value="Citrate Synthase, domain 1"/>
    <property type="match status" value="1"/>
</dbReference>
<evidence type="ECO:0000256" key="6">
    <source>
        <dbReference type="RuleBase" id="RU003406"/>
    </source>
</evidence>
<reference evidence="7" key="1">
    <citation type="journal article" date="2020" name="mSystems">
        <title>Genome- and Community-Level Interaction Insights into Carbon Utilization and Element Cycling Functions of Hydrothermarchaeota in Hydrothermal Sediment.</title>
        <authorList>
            <person name="Zhou Z."/>
            <person name="Liu Y."/>
            <person name="Xu W."/>
            <person name="Pan J."/>
            <person name="Luo Z.H."/>
            <person name="Li M."/>
        </authorList>
    </citation>
    <scope>NUCLEOTIDE SEQUENCE [LARGE SCALE GENOMIC DNA]</scope>
    <source>
        <strain evidence="7">HyVt-102</strain>
    </source>
</reference>
<dbReference type="InterPro" id="IPR002020">
    <property type="entry name" value="Citrate_synthase"/>
</dbReference>
<dbReference type="GO" id="GO:0005829">
    <property type="term" value="C:cytosol"/>
    <property type="evidence" value="ECO:0007669"/>
    <property type="project" value="TreeGrafter"/>
</dbReference>
<evidence type="ECO:0000256" key="5">
    <source>
        <dbReference type="ARBA" id="ARBA00049288"/>
    </source>
</evidence>
<dbReference type="GO" id="GO:0036440">
    <property type="term" value="F:citrate synthase activity"/>
    <property type="evidence" value="ECO:0007669"/>
    <property type="project" value="UniProtKB-EC"/>
</dbReference>
<dbReference type="InterPro" id="IPR036969">
    <property type="entry name" value="Citrate_synthase_sf"/>
</dbReference>
<dbReference type="SUPFAM" id="SSF48256">
    <property type="entry name" value="Citrate synthase"/>
    <property type="match status" value="1"/>
</dbReference>
<comment type="catalytic activity">
    <reaction evidence="5">
        <text>oxaloacetate + acetyl-CoA + H2O = citrate + CoA + H(+)</text>
        <dbReference type="Rhea" id="RHEA:16845"/>
        <dbReference type="ChEBI" id="CHEBI:15377"/>
        <dbReference type="ChEBI" id="CHEBI:15378"/>
        <dbReference type="ChEBI" id="CHEBI:16452"/>
        <dbReference type="ChEBI" id="CHEBI:16947"/>
        <dbReference type="ChEBI" id="CHEBI:57287"/>
        <dbReference type="ChEBI" id="CHEBI:57288"/>
        <dbReference type="EC" id="2.3.3.16"/>
    </reaction>
</comment>
<dbReference type="GO" id="GO:0006099">
    <property type="term" value="P:tricarboxylic acid cycle"/>
    <property type="evidence" value="ECO:0007669"/>
    <property type="project" value="UniProtKB-UniPathway"/>
</dbReference>
<comment type="pathway">
    <text evidence="1">Carbohydrate metabolism; tricarboxylic acid cycle.</text>
</comment>
<dbReference type="Proteomes" id="UP000885847">
    <property type="component" value="Unassembled WGS sequence"/>
</dbReference>
<dbReference type="Gene3D" id="1.10.230.10">
    <property type="entry name" value="Cytochrome P450-Terp, domain 2"/>
    <property type="match status" value="1"/>
</dbReference>
<gene>
    <name evidence="7" type="ORF">ENF18_06545</name>
</gene>
<keyword evidence="4 6" id="KW-0808">Transferase</keyword>
<dbReference type="EC" id="2.3.3.16" evidence="3"/>
<dbReference type="InterPro" id="IPR024176">
    <property type="entry name" value="Citrate_synthase_bac-typ"/>
</dbReference>
<feature type="non-terminal residue" evidence="7">
    <location>
        <position position="311"/>
    </location>
</feature>
<protein>
    <recommendedName>
        <fullName evidence="3">citrate synthase (unknown stereospecificity)</fullName>
        <ecNumber evidence="3">2.3.3.16</ecNumber>
    </recommendedName>
</protein>
<comment type="caution">
    <text evidence="7">The sequence shown here is derived from an EMBL/GenBank/DDBJ whole genome shotgun (WGS) entry which is preliminary data.</text>
</comment>
<dbReference type="PANTHER" id="PTHR11739:SF4">
    <property type="entry name" value="CITRATE SYNTHASE, PEROXISOMAL"/>
    <property type="match status" value="1"/>
</dbReference>
<dbReference type="AlphaFoldDB" id="A0A7C0ZAA5"/>
<sequence>MGCETATNFQYSRGLEGVIAAITSISCIDGEEGILIYRGIPIQVMAKNSTFEETAYFLLFGKLPTRTELDYFIGDLKEHRALSEHEIGCILNFPKNAHPMDALRTAVSIMGLNDPMKGAESRDINLRIGIKIIAKIPSLIAAFDRMRKGKEIIQPDSNLSHAENFLYMLRGEKPDTEDARILDIALILHADHGMNASTFGSMVTASTLSDMYSAIVTGIGTLKGPLHGGANERVLKMIKEIGSEDKAEEYVLNALAEHRKIMGFGHRVYKAYDPRAKILKGYAERLSEKNGDMKFINIGKKIEEVMIREVG</sequence>
<dbReference type="GO" id="GO:0005975">
    <property type="term" value="P:carbohydrate metabolic process"/>
    <property type="evidence" value="ECO:0007669"/>
    <property type="project" value="TreeGrafter"/>
</dbReference>
<dbReference type="PRINTS" id="PR00143">
    <property type="entry name" value="CITRTSNTHASE"/>
</dbReference>
<evidence type="ECO:0000256" key="4">
    <source>
        <dbReference type="ARBA" id="ARBA00022679"/>
    </source>
</evidence>
<dbReference type="PANTHER" id="PTHR11739">
    <property type="entry name" value="CITRATE SYNTHASE"/>
    <property type="match status" value="1"/>
</dbReference>
<evidence type="ECO:0000256" key="1">
    <source>
        <dbReference type="ARBA" id="ARBA00005163"/>
    </source>
</evidence>
<name>A0A7C0ZAA5_UNCW3</name>
<dbReference type="EMBL" id="DQWE01000309">
    <property type="protein sequence ID" value="HDI83430.1"/>
    <property type="molecule type" value="Genomic_DNA"/>
</dbReference>
<comment type="similarity">
    <text evidence="2 6">Belongs to the citrate synthase family.</text>
</comment>
<organism evidence="7">
    <name type="scientific">candidate division WOR-3 bacterium</name>
    <dbReference type="NCBI Taxonomy" id="2052148"/>
    <lineage>
        <taxon>Bacteria</taxon>
        <taxon>Bacteria division WOR-3</taxon>
    </lineage>
</organism>
<accession>A0A7C0ZAA5</accession>